<evidence type="ECO:0000313" key="1">
    <source>
        <dbReference type="EMBL" id="OEK07541.1"/>
    </source>
</evidence>
<reference evidence="1 2" key="1">
    <citation type="submission" date="2016-05" db="EMBL/GenBank/DDBJ databases">
        <title>Draft Genome Sequence of Algibacter sp. Strain SK-16 Isolated from the Surface Water of Aburatsubo Inlet.</title>
        <authorList>
            <person name="Wong S.-K."/>
            <person name="Yoshizawa S."/>
            <person name="Nakajima Y."/>
            <person name="Ogura Y."/>
            <person name="Tetsuya H."/>
            <person name="Hamasaki K."/>
        </authorList>
    </citation>
    <scope>NUCLEOTIDE SEQUENCE [LARGE SCALE GENOMIC DNA]</scope>
    <source>
        <strain evidence="1 2">SK-16</strain>
    </source>
</reference>
<dbReference type="Gene3D" id="2.60.120.10">
    <property type="entry name" value="Jelly Rolls"/>
    <property type="match status" value="1"/>
</dbReference>
<dbReference type="InterPro" id="IPR014710">
    <property type="entry name" value="RmlC-like_jellyroll"/>
</dbReference>
<dbReference type="InterPro" id="IPR036390">
    <property type="entry name" value="WH_DNA-bd_sf"/>
</dbReference>
<comment type="caution">
    <text evidence="1">The sequence shown here is derived from an EMBL/GenBank/DDBJ whole genome shotgun (WGS) entry which is preliminary data.</text>
</comment>
<name>A0A1E5T840_9FLAO</name>
<dbReference type="RefSeq" id="WP_069830669.1">
    <property type="nucleotide sequence ID" value="NZ_MDJD01000047.1"/>
</dbReference>
<dbReference type="EMBL" id="MDJD01000047">
    <property type="protein sequence ID" value="OEK07541.1"/>
    <property type="molecule type" value="Genomic_DNA"/>
</dbReference>
<protein>
    <recommendedName>
        <fullName evidence="3">HTH crp-type domain-containing protein</fullName>
    </recommendedName>
</protein>
<dbReference type="Proteomes" id="UP000095713">
    <property type="component" value="Unassembled WGS sequence"/>
</dbReference>
<sequence>MHPILKKRQSTKEFEAFFKKHSKTITITKEDTSNSFSFDLENNSYYFLSGLVKVYIQHADKKIFLFHLPNEKAFFSSLLNEYNLKFQIEILKDTVILVNSNKNILKWSQSSKILKNYIINCYQDSYSAMLRNIQELLHATLEDRLFNYLKLTSTLLEESEIVISIKELATDLNYSREAISRGLQKLELDYKIVRKSRSILLLGN</sequence>
<evidence type="ECO:0000313" key="2">
    <source>
        <dbReference type="Proteomes" id="UP000095713"/>
    </source>
</evidence>
<keyword evidence="2" id="KW-1185">Reference proteome</keyword>
<organism evidence="1 2">
    <name type="scientific">Flavivirga aquatica</name>
    <dbReference type="NCBI Taxonomy" id="1849968"/>
    <lineage>
        <taxon>Bacteria</taxon>
        <taxon>Pseudomonadati</taxon>
        <taxon>Bacteroidota</taxon>
        <taxon>Flavobacteriia</taxon>
        <taxon>Flavobacteriales</taxon>
        <taxon>Flavobacteriaceae</taxon>
        <taxon>Flavivirga</taxon>
    </lineage>
</organism>
<dbReference type="InterPro" id="IPR018490">
    <property type="entry name" value="cNMP-bd_dom_sf"/>
</dbReference>
<evidence type="ECO:0008006" key="3">
    <source>
        <dbReference type="Google" id="ProtNLM"/>
    </source>
</evidence>
<dbReference type="SUPFAM" id="SSF46785">
    <property type="entry name" value="Winged helix' DNA-binding domain"/>
    <property type="match status" value="1"/>
</dbReference>
<dbReference type="SUPFAM" id="SSF51206">
    <property type="entry name" value="cAMP-binding domain-like"/>
    <property type="match status" value="1"/>
</dbReference>
<dbReference type="AlphaFoldDB" id="A0A1E5T840"/>
<accession>A0A1E5T840</accession>
<proteinExistence type="predicted"/>
<gene>
    <name evidence="1" type="ORF">A8C32_17240</name>
</gene>
<dbReference type="STRING" id="1849968.A8C32_17240"/>
<dbReference type="OrthoDB" id="9776746at2"/>